<feature type="transmembrane region" description="Helical" evidence="1">
    <location>
        <begin position="211"/>
        <end position="228"/>
    </location>
</feature>
<keyword evidence="3" id="KW-0723">Serine/threonine-protein kinase</keyword>
<keyword evidence="1" id="KW-1133">Transmembrane helix</keyword>
<evidence type="ECO:0000313" key="2">
    <source>
        <dbReference type="EMBL" id="CAI3985526.1"/>
    </source>
</evidence>
<proteinExistence type="predicted"/>
<reference evidence="2" key="1">
    <citation type="submission" date="2022-10" db="EMBL/GenBank/DDBJ databases">
        <authorList>
            <person name="Chen Y."/>
            <person name="Dougan E. K."/>
            <person name="Chan C."/>
            <person name="Rhodes N."/>
            <person name="Thang M."/>
        </authorList>
    </citation>
    <scope>NUCLEOTIDE SEQUENCE</scope>
</reference>
<feature type="transmembrane region" description="Helical" evidence="1">
    <location>
        <begin position="62"/>
        <end position="81"/>
    </location>
</feature>
<evidence type="ECO:0000256" key="1">
    <source>
        <dbReference type="SAM" id="Phobius"/>
    </source>
</evidence>
<gene>
    <name evidence="2" type="ORF">C1SCF055_LOCUS12965</name>
</gene>
<dbReference type="OrthoDB" id="248923at2759"/>
<sequence>MPSLRPVQPLVLLPKNVALGFMGFCCKNLISGYHDTLLLTNLSVLLWQGAVPYALYYSDPDSSWRALWFFLAALGNFYAAATVRFNDSGFTSGLCMFLPPFLMFNQLLIYALGYPTMVLAGATCGRSLVLHFGADPRCFLCLIAAVGMGWFFRDVCCWVPHLGHLGGAGSSEGLDASYQRAGRYPACFAAAMVLAALTAAAFSSWVIHSGVIALTLAVVACQMGLTIFSF</sequence>
<keyword evidence="1" id="KW-0472">Membrane</keyword>
<keyword evidence="3" id="KW-0808">Transferase</keyword>
<feature type="transmembrane region" description="Helical" evidence="1">
    <location>
        <begin position="12"/>
        <end position="30"/>
    </location>
</feature>
<accession>A0A9P1C844</accession>
<dbReference type="AlphaFoldDB" id="A0A9P1C844"/>
<keyword evidence="1" id="KW-0812">Transmembrane</keyword>
<feature type="transmembrane region" description="Helical" evidence="1">
    <location>
        <begin position="93"/>
        <end position="114"/>
    </location>
</feature>
<comment type="caution">
    <text evidence="2">The sequence shown here is derived from an EMBL/GenBank/DDBJ whole genome shotgun (WGS) entry which is preliminary data.</text>
</comment>
<dbReference type="EMBL" id="CAMXCT010000999">
    <property type="protein sequence ID" value="CAI3985526.1"/>
    <property type="molecule type" value="Genomic_DNA"/>
</dbReference>
<keyword evidence="4" id="KW-1185">Reference proteome</keyword>
<dbReference type="GO" id="GO:0004674">
    <property type="term" value="F:protein serine/threonine kinase activity"/>
    <property type="evidence" value="ECO:0007669"/>
    <property type="project" value="UniProtKB-KW"/>
</dbReference>
<name>A0A9P1C844_9DINO</name>
<dbReference type="Proteomes" id="UP001152797">
    <property type="component" value="Unassembled WGS sequence"/>
</dbReference>
<keyword evidence="3" id="KW-0418">Kinase</keyword>
<feature type="transmembrane region" description="Helical" evidence="1">
    <location>
        <begin position="186"/>
        <end position="205"/>
    </location>
</feature>
<evidence type="ECO:0000313" key="3">
    <source>
        <dbReference type="EMBL" id="CAL4772838.1"/>
    </source>
</evidence>
<feature type="transmembrane region" description="Helical" evidence="1">
    <location>
        <begin position="37"/>
        <end position="56"/>
    </location>
</feature>
<organism evidence="2">
    <name type="scientific">Cladocopium goreaui</name>
    <dbReference type="NCBI Taxonomy" id="2562237"/>
    <lineage>
        <taxon>Eukaryota</taxon>
        <taxon>Sar</taxon>
        <taxon>Alveolata</taxon>
        <taxon>Dinophyceae</taxon>
        <taxon>Suessiales</taxon>
        <taxon>Symbiodiniaceae</taxon>
        <taxon>Cladocopium</taxon>
    </lineage>
</organism>
<protein>
    <submittedName>
        <fullName evidence="3">Non-specific serine/threonine protein kinase</fullName>
    </submittedName>
</protein>
<evidence type="ECO:0000313" key="4">
    <source>
        <dbReference type="Proteomes" id="UP001152797"/>
    </source>
</evidence>
<feature type="transmembrane region" description="Helical" evidence="1">
    <location>
        <begin position="134"/>
        <end position="152"/>
    </location>
</feature>
<dbReference type="EMBL" id="CAMXCT020000999">
    <property type="protein sequence ID" value="CAL1138901.1"/>
    <property type="molecule type" value="Genomic_DNA"/>
</dbReference>
<dbReference type="EMBL" id="CAMXCT030000999">
    <property type="protein sequence ID" value="CAL4772838.1"/>
    <property type="molecule type" value="Genomic_DNA"/>
</dbReference>
<reference evidence="3 4" key="2">
    <citation type="submission" date="2024-05" db="EMBL/GenBank/DDBJ databases">
        <authorList>
            <person name="Chen Y."/>
            <person name="Shah S."/>
            <person name="Dougan E. K."/>
            <person name="Thang M."/>
            <person name="Chan C."/>
        </authorList>
    </citation>
    <scope>NUCLEOTIDE SEQUENCE [LARGE SCALE GENOMIC DNA]</scope>
</reference>